<feature type="compositionally biased region" description="Polar residues" evidence="5">
    <location>
        <begin position="13"/>
        <end position="41"/>
    </location>
</feature>
<gene>
    <name evidence="7" type="ORF">NKR19_g7220</name>
</gene>
<evidence type="ECO:0000259" key="6">
    <source>
        <dbReference type="PROSITE" id="PS50016"/>
    </source>
</evidence>
<feature type="compositionally biased region" description="Low complexity" evidence="5">
    <location>
        <begin position="515"/>
        <end position="540"/>
    </location>
</feature>
<proteinExistence type="predicted"/>
<feature type="region of interest" description="Disordered" evidence="5">
    <location>
        <begin position="1227"/>
        <end position="1280"/>
    </location>
</feature>
<feature type="region of interest" description="Disordered" evidence="5">
    <location>
        <begin position="92"/>
        <end position="222"/>
    </location>
</feature>
<sequence length="1280" mass="137061">MSSNGRDTRASRSRFSSPQINNRSPNGGTEQSSKGQATGLDNQKAFMARWLEPPVSVKPSYQDAGLMRHGVVEGMAPLGTLPKVGIFKKTTATVAPGDGPAQKTPPPTRIVLKQRAKPTDTPRPAPVPVTPAAQTEDDTEEVDTEDSDTGQEDEGLIVPPPLPTSRRRSLRSHDDDDYAPGASKAISVGTKSARTRRSSSRAGAGRTNHISLTSPSMQHTQTSASSVSRVMESIKDVADKVVEAAVDEALKHYRYPTAWALRKLYDENSDNDEFLSMVQEVFTQTADAETVEEFARLLNAKKKDGKKGNKAFLYFIPPATSNALTPHKPKRAPYGDLVRLEVPQVGGHREQTVSERGQEQEPELQAQPEAETGQETVPQQAAQEHLRQEPERQPQEQESQAKKRKRLPEEPQPSVEETPSKKQRRKSSSKPLESATPAPKVSPPKEMTSHGKKKNGGTPGTGGGRAKLTESPSMRRKARAASVGSVASLSSSLSSARSLTPPDGIMDSDDEVDVSDVPPSRTSPSSPAAETVNNANAAEAPQPIARPKRNNAPKKKRNVSPTTTPAPSSPAVIPPTTNNHNTTTTTRSKQQSAAAAAAASSMPALVEPPVFPNLLPPKKSAYKAAGALFENGIPVFPSRVGRLDDNDAKIILRQKAKNITNGLDLSESFERGGSLGTKPSGVEGVVAGAGGDAGHPRPRSSRPSVFSEAANGNLNTASRSTRSSRKRSHDEIDDEISPSTAHFPPGALDVASSTANSRAATPILRPAKKAKTGARVKQSPMKKKNGTSAGIPRPSGERSSPALNGAVQDDNDDYCSSCGGNGELLCCDGCTRAFHLTCVDPPLFEDSMPADWFCNVCLKFRNGFGPHSGAFGSLLESLDPKNSSAFRLPLDIREYFEGVRTGVDGEYEEIVAVQKPSHRRKKVEEEVPDFFRLRDNDGNPVICHQCNKPTADNRPIVPCSVCGLWWHIDCLDPPLAQPPVLRTWRCPAHIEDLLCKIPGVRGPAHRFRKIKGAPDITPAYSRGNVNNGWIEIIPDDEGSEDESGYKDRSTFGRVQRIRATGVEKDFIYKVRKNRKGKPIAPLSATQAPPAAGVVDPRTVEMQQAALNLAQFSGQGLAGVDTLVDALLANADPSVISLMARANPQHIKDVARLNNTDAAGLRGMLAHLEAMQAQVKELLMYRGEIPSSPATPPAVPEDRSSRPSTGGRAFDALVGELPGDDRLEAAAAAATGVAESKELPSPPATDLPDEKAQHGDEAQDTIAVATSSPPAEVNGDEIDVE</sequence>
<dbReference type="InterPro" id="IPR013083">
    <property type="entry name" value="Znf_RING/FYVE/PHD"/>
</dbReference>
<feature type="region of interest" description="Disordered" evidence="5">
    <location>
        <begin position="346"/>
        <end position="601"/>
    </location>
</feature>
<evidence type="ECO:0000256" key="2">
    <source>
        <dbReference type="ARBA" id="ARBA00022771"/>
    </source>
</evidence>
<reference evidence="7" key="1">
    <citation type="submission" date="2022-07" db="EMBL/GenBank/DDBJ databases">
        <title>Fungi with potential for degradation of polypropylene.</title>
        <authorList>
            <person name="Gostincar C."/>
        </authorList>
    </citation>
    <scope>NUCLEOTIDE SEQUENCE</scope>
    <source>
        <strain evidence="7">EXF-13287</strain>
    </source>
</reference>
<feature type="compositionally biased region" description="Basic and acidic residues" evidence="5">
    <location>
        <begin position="384"/>
        <end position="401"/>
    </location>
</feature>
<feature type="region of interest" description="Disordered" evidence="5">
    <location>
        <begin position="1"/>
        <end position="46"/>
    </location>
</feature>
<dbReference type="Gene3D" id="3.30.40.10">
    <property type="entry name" value="Zinc/RING finger domain, C3HC4 (zinc finger)"/>
    <property type="match status" value="1"/>
</dbReference>
<dbReference type="CDD" id="cd15535">
    <property type="entry name" value="PHD1_Rco1"/>
    <property type="match status" value="1"/>
</dbReference>
<dbReference type="GO" id="GO:0006357">
    <property type="term" value="P:regulation of transcription by RNA polymerase II"/>
    <property type="evidence" value="ECO:0007669"/>
    <property type="project" value="TreeGrafter"/>
</dbReference>
<evidence type="ECO:0000256" key="5">
    <source>
        <dbReference type="SAM" id="MobiDB-lite"/>
    </source>
</evidence>
<evidence type="ECO:0000256" key="4">
    <source>
        <dbReference type="PROSITE-ProRule" id="PRU00146"/>
    </source>
</evidence>
<dbReference type="SMART" id="SM00249">
    <property type="entry name" value="PHD"/>
    <property type="match status" value="2"/>
</dbReference>
<keyword evidence="2 4" id="KW-0863">Zinc-finger</keyword>
<feature type="compositionally biased region" description="Polar residues" evidence="5">
    <location>
        <begin position="373"/>
        <end position="382"/>
    </location>
</feature>
<evidence type="ECO:0000313" key="7">
    <source>
        <dbReference type="EMBL" id="KAJ9142521.1"/>
    </source>
</evidence>
<dbReference type="EMBL" id="JANBVN010000122">
    <property type="protein sequence ID" value="KAJ9142521.1"/>
    <property type="molecule type" value="Genomic_DNA"/>
</dbReference>
<dbReference type="GO" id="GO:0032221">
    <property type="term" value="C:Rpd3S complex"/>
    <property type="evidence" value="ECO:0007669"/>
    <property type="project" value="TreeGrafter"/>
</dbReference>
<dbReference type="Gene3D" id="2.30.30.1150">
    <property type="match status" value="1"/>
</dbReference>
<dbReference type="PANTHER" id="PTHR47636:SF1">
    <property type="entry name" value="TRANSCRIPTIONAL REGULATORY PROTEIN RCO1"/>
    <property type="match status" value="1"/>
</dbReference>
<dbReference type="InterPro" id="IPR011011">
    <property type="entry name" value="Znf_FYVE_PHD"/>
</dbReference>
<dbReference type="CDD" id="cd15534">
    <property type="entry name" value="PHD2_PHF12_Rco1"/>
    <property type="match status" value="1"/>
</dbReference>
<feature type="region of interest" description="Disordered" evidence="5">
    <location>
        <begin position="1183"/>
        <end position="1212"/>
    </location>
</feature>
<feature type="compositionally biased region" description="Basic and acidic residues" evidence="5">
    <location>
        <begin position="347"/>
        <end position="359"/>
    </location>
</feature>
<keyword evidence="3" id="KW-0862">Zinc</keyword>
<feature type="compositionally biased region" description="Low complexity" evidence="5">
    <location>
        <begin position="480"/>
        <end position="498"/>
    </location>
</feature>
<dbReference type="GO" id="GO:0008270">
    <property type="term" value="F:zinc ion binding"/>
    <property type="evidence" value="ECO:0007669"/>
    <property type="project" value="UniProtKB-KW"/>
</dbReference>
<dbReference type="InterPro" id="IPR052819">
    <property type="entry name" value="Chromatin_regulatory_protein"/>
</dbReference>
<feature type="compositionally biased region" description="Basic and acidic residues" evidence="5">
    <location>
        <begin position="1247"/>
        <end position="1256"/>
    </location>
</feature>
<dbReference type="PROSITE" id="PS50016">
    <property type="entry name" value="ZF_PHD_2"/>
    <property type="match status" value="1"/>
</dbReference>
<dbReference type="AlphaFoldDB" id="A0AA38RC71"/>
<feature type="region of interest" description="Disordered" evidence="5">
    <location>
        <begin position="671"/>
        <end position="805"/>
    </location>
</feature>
<keyword evidence="8" id="KW-1185">Reference proteome</keyword>
<keyword evidence="1" id="KW-0479">Metal-binding</keyword>
<dbReference type="PANTHER" id="PTHR47636">
    <property type="entry name" value="TRANSCRIPTIONAL REGULATORY PROTEIN RCO1"/>
    <property type="match status" value="1"/>
</dbReference>
<organism evidence="7 8">
    <name type="scientific">Coniochaeta hoffmannii</name>
    <dbReference type="NCBI Taxonomy" id="91930"/>
    <lineage>
        <taxon>Eukaryota</taxon>
        <taxon>Fungi</taxon>
        <taxon>Dikarya</taxon>
        <taxon>Ascomycota</taxon>
        <taxon>Pezizomycotina</taxon>
        <taxon>Sordariomycetes</taxon>
        <taxon>Sordariomycetidae</taxon>
        <taxon>Coniochaetales</taxon>
        <taxon>Coniochaetaceae</taxon>
        <taxon>Coniochaeta</taxon>
    </lineage>
</organism>
<dbReference type="Proteomes" id="UP001174691">
    <property type="component" value="Unassembled WGS sequence"/>
</dbReference>
<accession>A0AA38RC71</accession>
<evidence type="ECO:0000256" key="3">
    <source>
        <dbReference type="ARBA" id="ARBA00022833"/>
    </source>
</evidence>
<feature type="compositionally biased region" description="Polar residues" evidence="5">
    <location>
        <begin position="208"/>
        <end position="222"/>
    </location>
</feature>
<feature type="compositionally biased region" description="Basic residues" evidence="5">
    <location>
        <begin position="766"/>
        <end position="785"/>
    </location>
</feature>
<dbReference type="SUPFAM" id="SSF57903">
    <property type="entry name" value="FYVE/PHD zinc finger"/>
    <property type="match status" value="2"/>
</dbReference>
<feature type="domain" description="PHD-type" evidence="6">
    <location>
        <begin position="812"/>
        <end position="860"/>
    </location>
</feature>
<dbReference type="InterPro" id="IPR019787">
    <property type="entry name" value="Znf_PHD-finger"/>
</dbReference>
<comment type="caution">
    <text evidence="7">The sequence shown here is derived from an EMBL/GenBank/DDBJ whole genome shotgun (WGS) entry which is preliminary data.</text>
</comment>
<dbReference type="InterPro" id="IPR001965">
    <property type="entry name" value="Znf_PHD"/>
</dbReference>
<evidence type="ECO:0000313" key="8">
    <source>
        <dbReference type="Proteomes" id="UP001174691"/>
    </source>
</evidence>
<feature type="compositionally biased region" description="Basic residues" evidence="5">
    <location>
        <begin position="546"/>
        <end position="558"/>
    </location>
</feature>
<name>A0AA38RC71_9PEZI</name>
<feature type="compositionally biased region" description="Basic and acidic residues" evidence="5">
    <location>
        <begin position="1"/>
        <end position="10"/>
    </location>
</feature>
<dbReference type="InterPro" id="IPR019786">
    <property type="entry name" value="Zinc_finger_PHD-type_CS"/>
</dbReference>
<dbReference type="Pfam" id="PF00628">
    <property type="entry name" value="PHD"/>
    <property type="match status" value="2"/>
</dbReference>
<feature type="compositionally biased region" description="Low complexity" evidence="5">
    <location>
        <begin position="559"/>
        <end position="601"/>
    </location>
</feature>
<feature type="compositionally biased region" description="Acidic residues" evidence="5">
    <location>
        <begin position="135"/>
        <end position="155"/>
    </location>
</feature>
<dbReference type="PROSITE" id="PS01359">
    <property type="entry name" value="ZF_PHD_1"/>
    <property type="match status" value="1"/>
</dbReference>
<protein>
    <submittedName>
        <fullName evidence="7">Transcriptional regulatory protein RCO1</fullName>
    </submittedName>
</protein>
<evidence type="ECO:0000256" key="1">
    <source>
        <dbReference type="ARBA" id="ARBA00022723"/>
    </source>
</evidence>